<proteinExistence type="predicted"/>
<dbReference type="Gene3D" id="2.100.10.30">
    <property type="entry name" value="Jacalin-like lectin domain"/>
    <property type="match status" value="1"/>
</dbReference>
<dbReference type="HOGENOM" id="CLU_009601_2_1_1"/>
<dbReference type="SUPFAM" id="SSF51101">
    <property type="entry name" value="Mannose-binding lectins"/>
    <property type="match status" value="1"/>
</dbReference>
<evidence type="ECO:0000256" key="1">
    <source>
        <dbReference type="SAM" id="MobiDB-lite"/>
    </source>
</evidence>
<dbReference type="OMA" id="MFRNNFG"/>
<dbReference type="Pfam" id="PF01419">
    <property type="entry name" value="Jacalin"/>
    <property type="match status" value="1"/>
</dbReference>
<accession>R7YYT0</accession>
<keyword evidence="4" id="KW-1185">Reference proteome</keyword>
<dbReference type="Pfam" id="PF12044">
    <property type="entry name" value="Metallopep"/>
    <property type="match status" value="1"/>
</dbReference>
<dbReference type="PROSITE" id="PS51752">
    <property type="entry name" value="JACALIN_LECTIN"/>
    <property type="match status" value="1"/>
</dbReference>
<evidence type="ECO:0000259" key="2">
    <source>
        <dbReference type="PROSITE" id="PS51752"/>
    </source>
</evidence>
<name>R7YYT0_CONA1</name>
<feature type="compositionally biased region" description="Low complexity" evidence="1">
    <location>
        <begin position="23"/>
        <end position="71"/>
    </location>
</feature>
<feature type="region of interest" description="Disordered" evidence="1">
    <location>
        <begin position="1"/>
        <end position="87"/>
    </location>
</feature>
<dbReference type="RefSeq" id="XP_007782325.1">
    <property type="nucleotide sequence ID" value="XM_007784135.1"/>
</dbReference>
<dbReference type="eggNOG" id="KOG4525">
    <property type="taxonomic scope" value="Eukaryota"/>
</dbReference>
<dbReference type="OrthoDB" id="74460at2759"/>
<gene>
    <name evidence="3" type="ORF">W97_06124</name>
</gene>
<evidence type="ECO:0000313" key="4">
    <source>
        <dbReference type="Proteomes" id="UP000016924"/>
    </source>
</evidence>
<feature type="domain" description="Jacalin-type lectin" evidence="2">
    <location>
        <begin position="629"/>
        <end position="778"/>
    </location>
</feature>
<dbReference type="EMBL" id="JH767584">
    <property type="protein sequence ID" value="EON67008.1"/>
    <property type="molecule type" value="Genomic_DNA"/>
</dbReference>
<protein>
    <recommendedName>
        <fullName evidence="2">Jacalin-type lectin domain-containing protein</fullName>
    </recommendedName>
</protein>
<reference evidence="4" key="1">
    <citation type="submission" date="2012-06" db="EMBL/GenBank/DDBJ databases">
        <title>The genome sequence of Coniosporium apollinis CBS 100218.</title>
        <authorList>
            <consortium name="The Broad Institute Genome Sequencing Platform"/>
            <person name="Cuomo C."/>
            <person name="Gorbushina A."/>
            <person name="Noack S."/>
            <person name="Walker B."/>
            <person name="Young S.K."/>
            <person name="Zeng Q."/>
            <person name="Gargeya S."/>
            <person name="Fitzgerald M."/>
            <person name="Haas B."/>
            <person name="Abouelleil A."/>
            <person name="Alvarado L."/>
            <person name="Arachchi H.M."/>
            <person name="Berlin A.M."/>
            <person name="Chapman S.B."/>
            <person name="Goldberg J."/>
            <person name="Griggs A."/>
            <person name="Gujja S."/>
            <person name="Hansen M."/>
            <person name="Howarth C."/>
            <person name="Imamovic A."/>
            <person name="Larimer J."/>
            <person name="McCowan C."/>
            <person name="Montmayeur A."/>
            <person name="Murphy C."/>
            <person name="Neiman D."/>
            <person name="Pearson M."/>
            <person name="Priest M."/>
            <person name="Roberts A."/>
            <person name="Saif S."/>
            <person name="Shea T."/>
            <person name="Sisk P."/>
            <person name="Sykes S."/>
            <person name="Wortman J."/>
            <person name="Nusbaum C."/>
            <person name="Birren B."/>
        </authorList>
    </citation>
    <scope>NUCLEOTIDE SEQUENCE [LARGE SCALE GENOMIC DNA]</scope>
    <source>
        <strain evidence="4">CBS 100218</strain>
    </source>
</reference>
<dbReference type="GO" id="GO:0005737">
    <property type="term" value="C:cytoplasm"/>
    <property type="evidence" value="ECO:0007669"/>
    <property type="project" value="TreeGrafter"/>
</dbReference>
<feature type="compositionally biased region" description="Polar residues" evidence="1">
    <location>
        <begin position="72"/>
        <end position="81"/>
    </location>
</feature>
<dbReference type="InterPro" id="IPR001229">
    <property type="entry name" value="Jacalin-like_lectin_dom"/>
</dbReference>
<dbReference type="Proteomes" id="UP000016924">
    <property type="component" value="Unassembled WGS sequence"/>
</dbReference>
<dbReference type="InterPro" id="IPR036404">
    <property type="entry name" value="Jacalin-like_lectin_dom_sf"/>
</dbReference>
<dbReference type="GeneID" id="19903435"/>
<dbReference type="PANTHER" id="PTHR21054">
    <property type="entry name" value="ZINC METALLOPROTEINASE-RELATED"/>
    <property type="match status" value="1"/>
</dbReference>
<sequence>MPNFLKELRRKSRSSFKAEKPDTNGSTDGSSSSNGSNGANGRYPPNNQSSSTLTSNLGSTTPPSTLPSQNSETNLKSSGSASPVRPMVSTKRYSINGTASSPTTANGLQRPFSGTSAFAPCVTSVSENSWVNQKVLLIRGRIGEPTLKLLDGTVTIYHHHDSFPPTQWPVCDSHFKALVHLQPGPNRLRLEFNSTKLSSGSSGHSSMLQLNYLPLTSVPPLQLAIILAKDSPETYDAVPDRIQREGNNLHTAVRKFRMAAYLWQAFTGEQMNRHGFGRRCFRYEEEWTQGTLTYHDSQSGQMRNEAKIHIIRSDKTVEEIRNLDLAQQYEKAQKKGDLYGIAMESVKNYFRPRPGQKLYVSCMFLDTHWDSQVGTVRGHAALGGGDGTVQLAIFGSHALQSYPASIEEVVPAFTDCTRTDTKHVANDCNESGSNWEAANIGIGAHLHETGHLFGCPHQESGVMLRDYVRLNRTFSINEPYSTRTKSQGQRVLKQEDECTWHRLDCLRFRYHPCFRQPVDSPSSSDDSIQVWSVGNNQVLVTAASGIAYIELYPEGDDVCHYWLEYPVPSANGGPLRQVTLTEADLRSRLPEEKRNKKLKLELHSCGQGKHVVEDFSALLSKSNRVKLPDGRAGFKGSKLGFSQMDGSKPQELILESAFIQTKLLTSIKVYHGFALDGIEFIYEDSTSQLFGQRGGKPGGSEFPLDTRKGETVMGFHLRAGLWIDGLQILTTLGRRSEMFGNPTGGSAHTLIPPRGYAIAGISGSLAAWVDGFSLIITR</sequence>
<organism evidence="3 4">
    <name type="scientific">Coniosporium apollinis (strain CBS 100218)</name>
    <name type="common">Rock-inhabiting black yeast</name>
    <dbReference type="NCBI Taxonomy" id="1168221"/>
    <lineage>
        <taxon>Eukaryota</taxon>
        <taxon>Fungi</taxon>
        <taxon>Dikarya</taxon>
        <taxon>Ascomycota</taxon>
        <taxon>Pezizomycotina</taxon>
        <taxon>Dothideomycetes</taxon>
        <taxon>Dothideomycetes incertae sedis</taxon>
        <taxon>Coniosporium</taxon>
    </lineage>
</organism>
<dbReference type="AlphaFoldDB" id="R7YYT0"/>
<evidence type="ECO:0000313" key="3">
    <source>
        <dbReference type="EMBL" id="EON67008.1"/>
    </source>
</evidence>
<dbReference type="InterPro" id="IPR021917">
    <property type="entry name" value="Unchr_Zn-peptidase-like"/>
</dbReference>
<dbReference type="InterPro" id="IPR053002">
    <property type="entry name" value="Metalloproteinase_M10B"/>
</dbReference>
<dbReference type="PANTHER" id="PTHR21054:SF2">
    <property type="entry name" value="MIP04191P"/>
    <property type="match status" value="1"/>
</dbReference>